<dbReference type="RefSeq" id="WP_166917864.1">
    <property type="nucleotide sequence ID" value="NZ_JAASRN010000001.1"/>
</dbReference>
<reference evidence="2 3" key="1">
    <citation type="submission" date="2020-03" db="EMBL/GenBank/DDBJ databases">
        <title>Genomic Encyclopedia of Type Strains, Phase IV (KMG-IV): sequencing the most valuable type-strain genomes for metagenomic binning, comparative biology and taxonomic classification.</title>
        <authorList>
            <person name="Goeker M."/>
        </authorList>
    </citation>
    <scope>NUCLEOTIDE SEQUENCE [LARGE SCALE GENOMIC DNA]</scope>
    <source>
        <strain evidence="2 3">DSM 5718</strain>
    </source>
</reference>
<dbReference type="SUPFAM" id="SSF49265">
    <property type="entry name" value="Fibronectin type III"/>
    <property type="match status" value="1"/>
</dbReference>
<dbReference type="AlphaFoldDB" id="A0A846MMC8"/>
<dbReference type="NCBIfam" id="TIGR04131">
    <property type="entry name" value="Bac_Flav_CTERM"/>
    <property type="match status" value="1"/>
</dbReference>
<name>A0A846MMC8_9BACT</name>
<evidence type="ECO:0000313" key="3">
    <source>
        <dbReference type="Proteomes" id="UP000537126"/>
    </source>
</evidence>
<evidence type="ECO:0000256" key="1">
    <source>
        <dbReference type="SAM" id="SignalP"/>
    </source>
</evidence>
<dbReference type="Proteomes" id="UP000537126">
    <property type="component" value="Unassembled WGS sequence"/>
</dbReference>
<dbReference type="InterPro" id="IPR026341">
    <property type="entry name" value="T9SS_type_B"/>
</dbReference>
<keyword evidence="3" id="KW-1185">Reference proteome</keyword>
<dbReference type="InterPro" id="IPR013783">
    <property type="entry name" value="Ig-like_fold"/>
</dbReference>
<evidence type="ECO:0000313" key="2">
    <source>
        <dbReference type="EMBL" id="NIK72537.1"/>
    </source>
</evidence>
<gene>
    <name evidence="2" type="ORF">FHS56_000023</name>
</gene>
<accession>A0A846MMC8</accession>
<dbReference type="EMBL" id="JAASRN010000001">
    <property type="protein sequence ID" value="NIK72537.1"/>
    <property type="molecule type" value="Genomic_DNA"/>
</dbReference>
<comment type="caution">
    <text evidence="2">The sequence shown here is derived from an EMBL/GenBank/DDBJ whole genome shotgun (WGS) entry which is preliminary data.</text>
</comment>
<dbReference type="Pfam" id="PF13585">
    <property type="entry name" value="CHU_C"/>
    <property type="match status" value="1"/>
</dbReference>
<keyword evidence="1" id="KW-0732">Signal</keyword>
<dbReference type="Gene3D" id="2.60.40.10">
    <property type="entry name" value="Immunoglobulins"/>
    <property type="match status" value="2"/>
</dbReference>
<sequence length="942" mass="103061">MKQLNTNIFRFLIFGFIFLSSYSVAHATHLRAGQITASQLSPNSLTYRITLIVYRDTRGVPADPQATLVIQPGGVSLTAPLLDEVPVAPLITRVRYVFTYTFPGAGTYRLGYREQFRNGCTVNMSNALETDLFVESQLVIQPFVGVNNSPILLAPPVDQAALGQKFLHNPAAYDPDGDSLSFKLVTPKRNFDTEVSNYRPLNNYLSAISESGGTPFYGIDPVTGTVTWDAPGGLANGSCVNIAIKVEEWRKVVNAQGQVSYVFLGYVVRDMQIVVTQTTNRRPLLQVPGDACVAATQESLNEVITATDPDGHSVQITATGQVFDSSFPAPRASFDGTTFQWAPSCEHIRAQPYQIVFKAQDNPPPSLGEPLVDIKVWNIKVVGPKPVNLQANVDNANDEITLTWDPYVCAAKAQKLIVWRKDGCSSGNPMNCDTGAPDGQGYVAIAELPPTATSYTDKRVKVGRRYSYRISAVFPPPAGGESYASDEVCVALAIDVPLFTKVDITNTDANNGSIEVNFIQPFQFPNGTPPSPFGYVVYRGEGLDGNANTPVFSLYNVNPADRSIISFIDNGLNTLDKSYHYRIAFFSNATDANSAVFVDSSDVASTVRLSLTPKSNCIDLRWDYNTPWSNALQNHDIFQSLNSAGSFNLLAQFMPTVTEYGFYTDTGAGQDNTTYFYYILTRGSYYNDDITNEYPSLSVPLVNRSQINSAQPDDQVPPCPPVLSVQAIDCATFDFTAGPPFSNQLQWSFNNGNGSGSGSCGETINGCEYEASNIAVFRIYYKPNTEASYGSPIAEVSGTQFSFTHGGLNSLAGCYVITAVDQSGNESAFSNEVCVDNCIQFKLPNVFTPNGDGFNDVFTPLEPLLFVESIEFEVVNRWGKRVFYSASDPAINWNGRYNPDGNSSGGSELPSGVYYYIAKVRFLRVDPKNSEQLFQGWIHLLR</sequence>
<feature type="signal peptide" evidence="1">
    <location>
        <begin position="1"/>
        <end position="27"/>
    </location>
</feature>
<protein>
    <submittedName>
        <fullName evidence="2">Gliding motility-associated-like protein</fullName>
    </submittedName>
</protein>
<feature type="chain" id="PRO_5032349237" evidence="1">
    <location>
        <begin position="28"/>
        <end position="942"/>
    </location>
</feature>
<organism evidence="2 3">
    <name type="scientific">Thermonema lapsum</name>
    <dbReference type="NCBI Taxonomy" id="28195"/>
    <lineage>
        <taxon>Bacteria</taxon>
        <taxon>Pseudomonadati</taxon>
        <taxon>Bacteroidota</taxon>
        <taxon>Cytophagia</taxon>
        <taxon>Cytophagales</taxon>
        <taxon>Thermonemataceae</taxon>
        <taxon>Thermonema</taxon>
    </lineage>
</organism>
<proteinExistence type="predicted"/>
<dbReference type="InterPro" id="IPR036116">
    <property type="entry name" value="FN3_sf"/>
</dbReference>